<sequence length="171" mass="18942">MDPISYLFSAYLHTVQAGVQQHLSESHNTQITPVEIEYEGEKVAFQHHLWRVRDQSVCSDRKNDLQAFSKCTLAAKKLFGVLCSELSKGPDQNPRHGKLRNMYCNASMSFKPTVARVGVASGSTELESARQACNAATVAAMGSREPRVIREKHTLCGVYEAIKAGQKPPHK</sequence>
<dbReference type="OrthoDB" id="6120156at2"/>
<protein>
    <submittedName>
        <fullName evidence="1">Uncharacterized protein</fullName>
    </submittedName>
</protein>
<dbReference type="AlphaFoldDB" id="A0A1V2DQZ3"/>
<dbReference type="STRING" id="135739.BTO32_10180"/>
<name>A0A1V2DQZ3_9GAMM</name>
<comment type="caution">
    <text evidence="1">The sequence shown here is derived from an EMBL/GenBank/DDBJ whole genome shotgun (WGS) entry which is preliminary data.</text>
</comment>
<accession>A0A1V2DQZ3</accession>
<evidence type="ECO:0000313" key="2">
    <source>
        <dbReference type="Proteomes" id="UP000189339"/>
    </source>
</evidence>
<proteinExistence type="predicted"/>
<reference evidence="1 2" key="1">
    <citation type="submission" date="2016-12" db="EMBL/GenBank/DDBJ databases">
        <title>Marinobacter lutaoensis whole genome sequencing.</title>
        <authorList>
            <person name="Verma A."/>
            <person name="Krishnamurthi S."/>
        </authorList>
    </citation>
    <scope>NUCLEOTIDE SEQUENCE [LARGE SCALE GENOMIC DNA]</scope>
    <source>
        <strain evidence="1 2">T5054</strain>
    </source>
</reference>
<organism evidence="1 2">
    <name type="scientific">Marinobacter lutaoensis</name>
    <dbReference type="NCBI Taxonomy" id="135739"/>
    <lineage>
        <taxon>Bacteria</taxon>
        <taxon>Pseudomonadati</taxon>
        <taxon>Pseudomonadota</taxon>
        <taxon>Gammaproteobacteria</taxon>
        <taxon>Pseudomonadales</taxon>
        <taxon>Marinobacteraceae</taxon>
        <taxon>Marinobacter</taxon>
    </lineage>
</organism>
<gene>
    <name evidence="1" type="ORF">BTO32_10180</name>
</gene>
<dbReference type="Proteomes" id="UP000189339">
    <property type="component" value="Unassembled WGS sequence"/>
</dbReference>
<keyword evidence="2" id="KW-1185">Reference proteome</keyword>
<dbReference type="EMBL" id="MSCW01000007">
    <property type="protein sequence ID" value="ONF43057.1"/>
    <property type="molecule type" value="Genomic_DNA"/>
</dbReference>
<evidence type="ECO:0000313" key="1">
    <source>
        <dbReference type="EMBL" id="ONF43057.1"/>
    </source>
</evidence>